<feature type="transmembrane region" description="Helical" evidence="1">
    <location>
        <begin position="239"/>
        <end position="259"/>
    </location>
</feature>
<reference evidence="2 3" key="1">
    <citation type="submission" date="2019-01" db="EMBL/GenBank/DDBJ databases">
        <title>Draft Genome Sequences of Helcococcus ovis Strains Isolated from the Uterus and Vagina of Dairy Cows with Metritis.</title>
        <authorList>
            <person name="Cunha F."/>
            <person name="Jeon S.J."/>
            <person name="Kutzer P."/>
            <person name="Galvao K.N."/>
        </authorList>
    </citation>
    <scope>NUCLEOTIDE SEQUENCE [LARGE SCALE GENOMIC DNA]</scope>
    <source>
        <strain evidence="2 3">KG-37</strain>
    </source>
</reference>
<dbReference type="OrthoDB" id="2221850at2"/>
<organism evidence="2 3">
    <name type="scientific">Helcococcus ovis</name>
    <dbReference type="NCBI Taxonomy" id="72026"/>
    <lineage>
        <taxon>Bacteria</taxon>
        <taxon>Bacillati</taxon>
        <taxon>Bacillota</taxon>
        <taxon>Tissierellia</taxon>
        <taxon>Tissierellales</taxon>
        <taxon>Peptoniphilaceae</taxon>
        <taxon>Helcococcus</taxon>
    </lineage>
</organism>
<evidence type="ECO:0000313" key="3">
    <source>
        <dbReference type="Proteomes" id="UP000297454"/>
    </source>
</evidence>
<feature type="transmembrane region" description="Helical" evidence="1">
    <location>
        <begin position="12"/>
        <end position="35"/>
    </location>
</feature>
<accession>A0A4R9C1M0</accession>
<gene>
    <name evidence="2" type="ORF">EQF91_06170</name>
</gene>
<proteinExistence type="predicted"/>
<dbReference type="EMBL" id="SCFR01000021">
    <property type="protein sequence ID" value="TFF65317.1"/>
    <property type="molecule type" value="Genomic_DNA"/>
</dbReference>
<protein>
    <recommendedName>
        <fullName evidence="4">DUF2705 domain-containing protein</fullName>
    </recommendedName>
</protein>
<feature type="transmembrane region" description="Helical" evidence="1">
    <location>
        <begin position="197"/>
        <end position="219"/>
    </location>
</feature>
<keyword evidence="3" id="KW-1185">Reference proteome</keyword>
<feature type="transmembrane region" description="Helical" evidence="1">
    <location>
        <begin position="167"/>
        <end position="190"/>
    </location>
</feature>
<evidence type="ECO:0000256" key="1">
    <source>
        <dbReference type="SAM" id="Phobius"/>
    </source>
</evidence>
<dbReference type="Proteomes" id="UP000297454">
    <property type="component" value="Unassembled WGS sequence"/>
</dbReference>
<keyword evidence="1" id="KW-0812">Transmembrane</keyword>
<dbReference type="GeneID" id="97031348"/>
<dbReference type="AlphaFoldDB" id="A0A4R9C1M0"/>
<comment type="caution">
    <text evidence="2">The sequence shown here is derived from an EMBL/GenBank/DDBJ whole genome shotgun (WGS) entry which is preliminary data.</text>
</comment>
<evidence type="ECO:0000313" key="2">
    <source>
        <dbReference type="EMBL" id="TFF65317.1"/>
    </source>
</evidence>
<keyword evidence="1" id="KW-0472">Membrane</keyword>
<feature type="transmembrane region" description="Helical" evidence="1">
    <location>
        <begin position="125"/>
        <end position="147"/>
    </location>
</feature>
<name>A0A4R9C1M0_9FIRM</name>
<keyword evidence="1" id="KW-1133">Transmembrane helix</keyword>
<sequence length="265" mass="30987">MKFLHLLTKKKYIFILMIAFIFLIFKDFLNTLVFFDMNSPDLSKFAHSTLFKMKKEIMLSNINLTVLKFNFMFYASFIIPIFLVIVSYDYSKIRSNNLRFNIGKNNKYNDLLLNLKLKLAGFNTIVIFSVFFFVILIGKILGGAVPVLDEFVFDKGSILLNIFNDGYKYLFFVAFTIMIAVFINSMFLFTLLDYTNYIYGVLLYLGVMWIGSLIIYPILPKYIVPMSTIMISAYGKLTFLKVILPYSSIILILMYFVLFKKYEVK</sequence>
<feature type="transmembrane region" description="Helical" evidence="1">
    <location>
        <begin position="71"/>
        <end position="90"/>
    </location>
</feature>
<evidence type="ECO:0008006" key="4">
    <source>
        <dbReference type="Google" id="ProtNLM"/>
    </source>
</evidence>
<dbReference type="RefSeq" id="WP_134711857.1">
    <property type="nucleotide sequence ID" value="NZ_CP119081.1"/>
</dbReference>